<dbReference type="Pfam" id="PF00027">
    <property type="entry name" value="cNMP_binding"/>
    <property type="match status" value="1"/>
</dbReference>
<dbReference type="PROSITE" id="PS51063">
    <property type="entry name" value="HTH_CRP_2"/>
    <property type="match status" value="1"/>
</dbReference>
<dbReference type="STRING" id="1579316.RC74_09760"/>
<feature type="domain" description="Cyclic nucleotide-binding" evidence="4">
    <location>
        <begin position="25"/>
        <end position="82"/>
    </location>
</feature>
<dbReference type="RefSeq" id="WP_062628193.1">
    <property type="nucleotide sequence ID" value="NZ_CP014327.1"/>
</dbReference>
<evidence type="ECO:0000313" key="7">
    <source>
        <dbReference type="Proteomes" id="UP000070371"/>
    </source>
</evidence>
<dbReference type="FunFam" id="1.10.10.10:FF:000028">
    <property type="entry name" value="Fumarate/nitrate reduction transcriptional regulator Fnr"/>
    <property type="match status" value="1"/>
</dbReference>
<dbReference type="InterPro" id="IPR000595">
    <property type="entry name" value="cNMP-bd_dom"/>
</dbReference>
<protein>
    <submittedName>
        <fullName evidence="6">Transcriptional regulator</fullName>
    </submittedName>
</protein>
<dbReference type="SUPFAM" id="SSF46785">
    <property type="entry name" value="Winged helix' DNA-binding domain"/>
    <property type="match status" value="1"/>
</dbReference>
<sequence>MYVTFSMEQQPFSYTPFFKVPRKILTNAPNIRRFPSSANLFREGDKAEHVYEVKSGVLRLARVLANGRRQVIAFGLPGDIVGFPNGDFYHTDCDVVSSAEVIAHRLSELESAKGDFETQHRLMQAALREISSMQDHVMMLACKSAMEKVASFLCVLSLRTGTPSSNYTDFSLPMCRADIADFLGLTIETVCRMFSLLRKEGTIALNTPQTVVVLDMEALIDASQSD</sequence>
<dbReference type="Gene3D" id="1.10.10.10">
    <property type="entry name" value="Winged helix-like DNA-binding domain superfamily/Winged helix DNA-binding domain"/>
    <property type="match status" value="1"/>
</dbReference>
<dbReference type="SMART" id="SM00100">
    <property type="entry name" value="cNMP"/>
    <property type="match status" value="1"/>
</dbReference>
<evidence type="ECO:0000256" key="2">
    <source>
        <dbReference type="ARBA" id="ARBA00023125"/>
    </source>
</evidence>
<dbReference type="CDD" id="cd00092">
    <property type="entry name" value="HTH_CRP"/>
    <property type="match status" value="1"/>
</dbReference>
<keyword evidence="3" id="KW-0804">Transcription</keyword>
<dbReference type="InterPro" id="IPR012318">
    <property type="entry name" value="HTH_CRP"/>
</dbReference>
<proteinExistence type="predicted"/>
<evidence type="ECO:0000256" key="1">
    <source>
        <dbReference type="ARBA" id="ARBA00023015"/>
    </source>
</evidence>
<dbReference type="SMART" id="SM00419">
    <property type="entry name" value="HTH_CRP"/>
    <property type="match status" value="1"/>
</dbReference>
<dbReference type="InterPro" id="IPR036388">
    <property type="entry name" value="WH-like_DNA-bd_sf"/>
</dbReference>
<evidence type="ECO:0000259" key="4">
    <source>
        <dbReference type="PROSITE" id="PS50042"/>
    </source>
</evidence>
<organism evidence="6 7">
    <name type="scientific">Falsihalocynthiibacter arcticus</name>
    <dbReference type="NCBI Taxonomy" id="1579316"/>
    <lineage>
        <taxon>Bacteria</taxon>
        <taxon>Pseudomonadati</taxon>
        <taxon>Pseudomonadota</taxon>
        <taxon>Alphaproteobacteria</taxon>
        <taxon>Rhodobacterales</taxon>
        <taxon>Roseobacteraceae</taxon>
        <taxon>Falsihalocynthiibacter</taxon>
    </lineage>
</organism>
<keyword evidence="1" id="KW-0805">Transcription regulation</keyword>
<dbReference type="InterPro" id="IPR036390">
    <property type="entry name" value="WH_DNA-bd_sf"/>
</dbReference>
<dbReference type="AlphaFoldDB" id="A0A126V032"/>
<dbReference type="InterPro" id="IPR018490">
    <property type="entry name" value="cNMP-bd_dom_sf"/>
</dbReference>
<dbReference type="EMBL" id="CP014327">
    <property type="protein sequence ID" value="AML51507.1"/>
    <property type="molecule type" value="Genomic_DNA"/>
</dbReference>
<keyword evidence="2" id="KW-0238">DNA-binding</keyword>
<dbReference type="PRINTS" id="PR00034">
    <property type="entry name" value="HTHCRP"/>
</dbReference>
<dbReference type="InterPro" id="IPR014710">
    <property type="entry name" value="RmlC-like_jellyroll"/>
</dbReference>
<name>A0A126V032_9RHOB</name>
<reference evidence="6 7" key="1">
    <citation type="submission" date="2016-02" db="EMBL/GenBank/DDBJ databases">
        <title>Complete genome sequence of Halocynthiibacter arcticus PAMC 20958t from arctic marine sediment.</title>
        <authorList>
            <person name="Lee Y.M."/>
            <person name="Baek K."/>
            <person name="Lee H.K."/>
            <person name="Shin S.C."/>
        </authorList>
    </citation>
    <scope>NUCLEOTIDE SEQUENCE [LARGE SCALE GENOMIC DNA]</scope>
    <source>
        <strain evidence="6">PAMC 20958</strain>
    </source>
</reference>
<dbReference type="GO" id="GO:0003677">
    <property type="term" value="F:DNA binding"/>
    <property type="evidence" value="ECO:0007669"/>
    <property type="project" value="UniProtKB-KW"/>
</dbReference>
<dbReference type="SUPFAM" id="SSF51206">
    <property type="entry name" value="cAMP-binding domain-like"/>
    <property type="match status" value="1"/>
</dbReference>
<dbReference type="GO" id="GO:0006355">
    <property type="term" value="P:regulation of DNA-templated transcription"/>
    <property type="evidence" value="ECO:0007669"/>
    <property type="project" value="InterPro"/>
</dbReference>
<dbReference type="PROSITE" id="PS50042">
    <property type="entry name" value="CNMP_BINDING_3"/>
    <property type="match status" value="1"/>
</dbReference>
<evidence type="ECO:0000313" key="6">
    <source>
        <dbReference type="EMBL" id="AML51507.1"/>
    </source>
</evidence>
<keyword evidence="7" id="KW-1185">Reference proteome</keyword>
<dbReference type="KEGG" id="hat:RC74_09760"/>
<dbReference type="Proteomes" id="UP000070371">
    <property type="component" value="Chromosome"/>
</dbReference>
<dbReference type="CDD" id="cd00038">
    <property type="entry name" value="CAP_ED"/>
    <property type="match status" value="1"/>
</dbReference>
<gene>
    <name evidence="6" type="ORF">RC74_09760</name>
</gene>
<dbReference type="Pfam" id="PF13545">
    <property type="entry name" value="HTH_Crp_2"/>
    <property type="match status" value="1"/>
</dbReference>
<evidence type="ECO:0000259" key="5">
    <source>
        <dbReference type="PROSITE" id="PS51063"/>
    </source>
</evidence>
<accession>A0A126V032</accession>
<dbReference type="Gene3D" id="2.60.120.10">
    <property type="entry name" value="Jelly Rolls"/>
    <property type="match status" value="1"/>
</dbReference>
<evidence type="ECO:0000256" key="3">
    <source>
        <dbReference type="ARBA" id="ARBA00023163"/>
    </source>
</evidence>
<feature type="domain" description="HTH crp-type" evidence="5">
    <location>
        <begin position="143"/>
        <end position="217"/>
    </location>
</feature>